<keyword evidence="2" id="KW-1185">Reference proteome</keyword>
<organism evidence="1 2">
    <name type="scientific">Trebonia kvetii</name>
    <dbReference type="NCBI Taxonomy" id="2480626"/>
    <lineage>
        <taxon>Bacteria</taxon>
        <taxon>Bacillati</taxon>
        <taxon>Actinomycetota</taxon>
        <taxon>Actinomycetes</taxon>
        <taxon>Streptosporangiales</taxon>
        <taxon>Treboniaceae</taxon>
        <taxon>Trebonia</taxon>
    </lineage>
</organism>
<comment type="caution">
    <text evidence="1">The sequence shown here is derived from an EMBL/GenBank/DDBJ whole genome shotgun (WGS) entry which is preliminary data.</text>
</comment>
<dbReference type="Proteomes" id="UP000460272">
    <property type="component" value="Unassembled WGS sequence"/>
</dbReference>
<dbReference type="RefSeq" id="WP_145853310.1">
    <property type="nucleotide sequence ID" value="NZ_RPFW01000002.1"/>
</dbReference>
<dbReference type="OrthoDB" id="333076at2"/>
<reference evidence="1 2" key="1">
    <citation type="submission" date="2018-11" db="EMBL/GenBank/DDBJ databases">
        <title>Trebonia kvetii gen.nov., sp.nov., a novel acidophilic actinobacterium, and proposal of the new actinobacterial family Treboniaceae fam. nov.</title>
        <authorList>
            <person name="Rapoport D."/>
            <person name="Sagova-Mareckova M."/>
            <person name="Sedlacek I."/>
            <person name="Provaznik J."/>
            <person name="Kralova S."/>
            <person name="Pavlinic D."/>
            <person name="Benes V."/>
            <person name="Kopecky J."/>
        </authorList>
    </citation>
    <scope>NUCLEOTIDE SEQUENCE [LARGE SCALE GENOMIC DNA]</scope>
    <source>
        <strain evidence="1 2">15Tr583</strain>
    </source>
</reference>
<protein>
    <recommendedName>
        <fullName evidence="3">AttH domain-containing protein</fullName>
    </recommendedName>
</protein>
<sequence length="333" mass="37193">MTRPTAMDEYFVHQIPELLPNVAVHHRHWRESYFYELHAPSGDGDAVFFTMAHYPAQERVDSLQMGRVAGRQLLVMKGRPYGDDPQTAMVPGARVDVVTPMREVRLWAEPSDGGIGLDLTWRARTQPYGLRRGTMRAGGELVWDQSHVFQSGIYTGAYTVDGTGYEVDGWIGQRDHSWGIRDHGRCPLWLWWQIQLDDGFLGVWHWELPNGAIVYCDGCWAGADMSEPVPVVGFRYDARWIGTDGQPAAYGEHGDGVTGLIASATFTLADRRVIEVDAQGTMARGYEPFHRGGLNLMRVSTSDGRRGTAIYEITGARHHCFFPDAVVEGTLPA</sequence>
<dbReference type="EMBL" id="RPFW01000002">
    <property type="protein sequence ID" value="TVZ05609.1"/>
    <property type="molecule type" value="Genomic_DNA"/>
</dbReference>
<name>A0A6P2C2J5_9ACTN</name>
<dbReference type="AlphaFoldDB" id="A0A6P2C2J5"/>
<proteinExistence type="predicted"/>
<accession>A0A6P2C2J5</accession>
<evidence type="ECO:0000313" key="1">
    <source>
        <dbReference type="EMBL" id="TVZ05609.1"/>
    </source>
</evidence>
<gene>
    <name evidence="1" type="ORF">EAS64_13950</name>
</gene>
<evidence type="ECO:0000313" key="2">
    <source>
        <dbReference type="Proteomes" id="UP000460272"/>
    </source>
</evidence>
<evidence type="ECO:0008006" key="3">
    <source>
        <dbReference type="Google" id="ProtNLM"/>
    </source>
</evidence>
<dbReference type="SUPFAM" id="SSF159245">
    <property type="entry name" value="AttH-like"/>
    <property type="match status" value="1"/>
</dbReference>